<protein>
    <submittedName>
        <fullName evidence="1">Uncharacterized protein</fullName>
    </submittedName>
</protein>
<dbReference type="Gene3D" id="1.20.140.150">
    <property type="match status" value="1"/>
</dbReference>
<dbReference type="EMBL" id="KQ964429">
    <property type="protein sequence ID" value="KXN73991.1"/>
    <property type="molecule type" value="Genomic_DNA"/>
</dbReference>
<keyword evidence="2" id="KW-1185">Reference proteome</keyword>
<sequence length="196" mass="22969">MRMSSTRNYALLTIRFLISYCCTIISLIFPEWIVAYNKLPFIIETHYGIFRKCGYFLGRCKDFPSQIDWDCSHDKFCQNWSLLKNSILFNIVFGAVLLVVIIYLTFRSLIKQKKYLPVICLSILVQSVFQSIATWIVLFYYLKSPEPFMSGHTNEEVSLELGFCFFMNLFSLILNVINFFMLGVDYLTTPDYIPIN</sequence>
<proteinExistence type="predicted"/>
<organism evidence="1 2">
    <name type="scientific">Conidiobolus coronatus (strain ATCC 28846 / CBS 209.66 / NRRL 28638)</name>
    <name type="common">Delacroixia coronata</name>
    <dbReference type="NCBI Taxonomy" id="796925"/>
    <lineage>
        <taxon>Eukaryota</taxon>
        <taxon>Fungi</taxon>
        <taxon>Fungi incertae sedis</taxon>
        <taxon>Zoopagomycota</taxon>
        <taxon>Entomophthoromycotina</taxon>
        <taxon>Entomophthoromycetes</taxon>
        <taxon>Entomophthorales</taxon>
        <taxon>Ancylistaceae</taxon>
        <taxon>Conidiobolus</taxon>
    </lineage>
</organism>
<dbReference type="AlphaFoldDB" id="A0A137PGC7"/>
<evidence type="ECO:0000313" key="1">
    <source>
        <dbReference type="EMBL" id="KXN73991.1"/>
    </source>
</evidence>
<reference evidence="1 2" key="1">
    <citation type="journal article" date="2015" name="Genome Biol. Evol.">
        <title>Phylogenomic analyses indicate that early fungi evolved digesting cell walls of algal ancestors of land plants.</title>
        <authorList>
            <person name="Chang Y."/>
            <person name="Wang S."/>
            <person name="Sekimoto S."/>
            <person name="Aerts A.L."/>
            <person name="Choi C."/>
            <person name="Clum A."/>
            <person name="LaButti K.M."/>
            <person name="Lindquist E.A."/>
            <person name="Yee Ngan C."/>
            <person name="Ohm R.A."/>
            <person name="Salamov A.A."/>
            <person name="Grigoriev I.V."/>
            <person name="Spatafora J.W."/>
            <person name="Berbee M.L."/>
        </authorList>
    </citation>
    <scope>NUCLEOTIDE SEQUENCE [LARGE SCALE GENOMIC DNA]</scope>
    <source>
        <strain evidence="1 2">NRRL 28638</strain>
    </source>
</reference>
<gene>
    <name evidence="1" type="ORF">CONCODRAFT_96426</name>
</gene>
<name>A0A137PGC7_CONC2</name>
<dbReference type="OMA" id="CNMWRTV"/>
<dbReference type="Proteomes" id="UP000070444">
    <property type="component" value="Unassembled WGS sequence"/>
</dbReference>
<accession>A0A137PGC7</accession>
<evidence type="ECO:0000313" key="2">
    <source>
        <dbReference type="Proteomes" id="UP000070444"/>
    </source>
</evidence>